<organism evidence="3 5">
    <name type="scientific">Thermoproteota archaeon</name>
    <dbReference type="NCBI Taxonomy" id="2056631"/>
    <lineage>
        <taxon>Archaea</taxon>
        <taxon>Thermoproteota</taxon>
    </lineage>
</organism>
<evidence type="ECO:0000313" key="4">
    <source>
        <dbReference type="Proteomes" id="UP000316080"/>
    </source>
</evidence>
<protein>
    <submittedName>
        <fullName evidence="3">Transcriptional regulator</fullName>
    </submittedName>
</protein>
<feature type="coiled-coil region" evidence="1">
    <location>
        <begin position="115"/>
        <end position="166"/>
    </location>
</feature>
<sequence length="169" mass="19215">MSEIEVPLKPLGREDIQKLEAVLLLGTVSRKDVIEKMRSEDPKDRITWIDSLAVAAGALAREKAGMNVSRIADELGRGEQTIRAHLTGKTEAGKLVRETYEMLLKGEKVLTFIFKETEISSKEEIEKLKNEIEKERKEKNELQEKLSKMQNKLENTIKALEQILSQLKA</sequence>
<dbReference type="EMBL" id="RXIH01000043">
    <property type="protein sequence ID" value="RZN55479.1"/>
    <property type="molecule type" value="Genomic_DNA"/>
</dbReference>
<keyword evidence="1" id="KW-0175">Coiled coil</keyword>
<evidence type="ECO:0000313" key="5">
    <source>
        <dbReference type="Proteomes" id="UP000317265"/>
    </source>
</evidence>
<dbReference type="EMBL" id="QNVI01000062">
    <property type="protein sequence ID" value="TDA37869.1"/>
    <property type="molecule type" value="Genomic_DNA"/>
</dbReference>
<gene>
    <name evidence="3" type="ORF">DSO09_05865</name>
    <name evidence="2" type="ORF">EF809_05175</name>
</gene>
<dbReference type="Proteomes" id="UP000316080">
    <property type="component" value="Unassembled WGS sequence"/>
</dbReference>
<dbReference type="Proteomes" id="UP000317265">
    <property type="component" value="Unassembled WGS sequence"/>
</dbReference>
<evidence type="ECO:0000256" key="1">
    <source>
        <dbReference type="SAM" id="Coils"/>
    </source>
</evidence>
<reference evidence="2 4" key="2">
    <citation type="journal article" date="2019" name="Nat. Microbiol.">
        <title>Wide diversity of methane and short-chain alkane metabolisms in uncultured archaea.</title>
        <authorList>
            <person name="Borrel G."/>
            <person name="Adam P.S."/>
            <person name="McKay L.J."/>
            <person name="Chen L.X."/>
            <person name="Sierra-Garcia I.N."/>
            <person name="Sieber C.M."/>
            <person name="Letourneur Q."/>
            <person name="Ghozlane A."/>
            <person name="Andersen G.L."/>
            <person name="Li W.J."/>
            <person name="Hallam S.J."/>
            <person name="Muyzer G."/>
            <person name="de Oliveira V.M."/>
            <person name="Inskeep W.P."/>
            <person name="Banfield J.F."/>
            <person name="Gribaldo S."/>
        </authorList>
    </citation>
    <scope>NUCLEOTIDE SEQUENCE [LARGE SCALE GENOMIC DNA]</scope>
    <source>
        <strain evidence="2">Verst-YHS</strain>
    </source>
</reference>
<name>A0A523BAA0_9CREN</name>
<proteinExistence type="predicted"/>
<comment type="caution">
    <text evidence="3">The sequence shown here is derived from an EMBL/GenBank/DDBJ whole genome shotgun (WGS) entry which is preliminary data.</text>
</comment>
<evidence type="ECO:0000313" key="2">
    <source>
        <dbReference type="EMBL" id="RZN55479.1"/>
    </source>
</evidence>
<dbReference type="PANTHER" id="PTHR40727">
    <property type="entry name" value="TRANSCRIPTION REGULATOR, ENCODED NEXT TO RECA SUPERFAMILY ATPASE-RELATED"/>
    <property type="match status" value="1"/>
</dbReference>
<dbReference type="AlphaFoldDB" id="A0A523BAA0"/>
<dbReference type="NCBIfam" id="TIGR03879">
    <property type="entry name" value="near_KaiC_dom"/>
    <property type="match status" value="1"/>
</dbReference>
<dbReference type="PANTHER" id="PTHR40727:SF1">
    <property type="entry name" value="BACTERIO-OPSIN ACTIVATOR"/>
    <property type="match status" value="1"/>
</dbReference>
<accession>A0A523BAA0</accession>
<reference evidence="3 5" key="1">
    <citation type="journal article" date="2019" name="Nat. Microbiol.">
        <title>Expanding anaerobic alkane metabolism in the domain of Archaea.</title>
        <authorList>
            <person name="Wang Y."/>
            <person name="Wegener G."/>
            <person name="Hou J."/>
            <person name="Wang F."/>
            <person name="Xiao X."/>
        </authorList>
    </citation>
    <scope>NUCLEOTIDE SEQUENCE [LARGE SCALE GENOMIC DNA]</scope>
    <source>
        <strain evidence="3">WYZ-LMO11</strain>
    </source>
</reference>
<dbReference type="InterPro" id="IPR022285">
    <property type="entry name" value="CHP03879_regulat_dom_put"/>
</dbReference>
<evidence type="ECO:0000313" key="3">
    <source>
        <dbReference type="EMBL" id="TDA37869.1"/>
    </source>
</evidence>